<comment type="caution">
    <text evidence="2">The sequence shown here is derived from an EMBL/GenBank/DDBJ whole genome shotgun (WGS) entry which is preliminary data.</text>
</comment>
<dbReference type="Proteomes" id="UP000564629">
    <property type="component" value="Unassembled WGS sequence"/>
</dbReference>
<sequence>MGRNKDRFDFAGADDRVGQWLHTNGRVVIPVIALLVVGFFVLTRFV</sequence>
<evidence type="ECO:0000313" key="3">
    <source>
        <dbReference type="EMBL" id="MBB5474673.1"/>
    </source>
</evidence>
<dbReference type="Proteomes" id="UP000321723">
    <property type="component" value="Unassembled WGS sequence"/>
</dbReference>
<evidence type="ECO:0000313" key="2">
    <source>
        <dbReference type="EMBL" id="GEL47086.1"/>
    </source>
</evidence>
<keyword evidence="1" id="KW-0812">Transmembrane</keyword>
<accession>A0A511FCV9</accession>
<keyword evidence="1" id="KW-0472">Membrane</keyword>
<gene>
    <name evidence="2" type="ORF">CHO01_22020</name>
    <name evidence="3" type="ORF">HNR08_003409</name>
</gene>
<keyword evidence="1" id="KW-1133">Transmembrane helix</keyword>
<dbReference type="EMBL" id="BJVQ01000029">
    <property type="protein sequence ID" value="GEL47086.1"/>
    <property type="molecule type" value="Genomic_DNA"/>
</dbReference>
<feature type="transmembrane region" description="Helical" evidence="1">
    <location>
        <begin position="27"/>
        <end position="45"/>
    </location>
</feature>
<evidence type="ECO:0000313" key="4">
    <source>
        <dbReference type="Proteomes" id="UP000321723"/>
    </source>
</evidence>
<protein>
    <submittedName>
        <fullName evidence="2">Uncharacterized protein</fullName>
    </submittedName>
</protein>
<proteinExistence type="predicted"/>
<reference evidence="3 5" key="2">
    <citation type="submission" date="2020-08" db="EMBL/GenBank/DDBJ databases">
        <title>Sequencing the genomes of 1000 actinobacteria strains.</title>
        <authorList>
            <person name="Klenk H.-P."/>
        </authorList>
    </citation>
    <scope>NUCLEOTIDE SEQUENCE [LARGE SCALE GENOMIC DNA]</scope>
    <source>
        <strain evidence="3 5">DSM 9581</strain>
    </source>
</reference>
<name>A0A511FCV9_9CELL</name>
<keyword evidence="4" id="KW-1185">Reference proteome</keyword>
<evidence type="ECO:0000313" key="5">
    <source>
        <dbReference type="Proteomes" id="UP000564629"/>
    </source>
</evidence>
<dbReference type="AlphaFoldDB" id="A0A511FCV9"/>
<reference evidence="2 4" key="1">
    <citation type="submission" date="2019-07" db="EMBL/GenBank/DDBJ databases">
        <title>Whole genome shotgun sequence of Cellulomonas hominis NBRC 16055.</title>
        <authorList>
            <person name="Hosoyama A."/>
            <person name="Uohara A."/>
            <person name="Ohji S."/>
            <person name="Ichikawa N."/>
        </authorList>
    </citation>
    <scope>NUCLEOTIDE SEQUENCE [LARGE SCALE GENOMIC DNA]</scope>
    <source>
        <strain evidence="2 4">NBRC 16055</strain>
    </source>
</reference>
<dbReference type="EMBL" id="JACHDN010000001">
    <property type="protein sequence ID" value="MBB5474673.1"/>
    <property type="molecule type" value="Genomic_DNA"/>
</dbReference>
<organism evidence="2 4">
    <name type="scientific">Cellulomonas hominis</name>
    <dbReference type="NCBI Taxonomy" id="156981"/>
    <lineage>
        <taxon>Bacteria</taxon>
        <taxon>Bacillati</taxon>
        <taxon>Actinomycetota</taxon>
        <taxon>Actinomycetes</taxon>
        <taxon>Micrococcales</taxon>
        <taxon>Cellulomonadaceae</taxon>
        <taxon>Cellulomonas</taxon>
    </lineage>
</organism>
<evidence type="ECO:0000256" key="1">
    <source>
        <dbReference type="SAM" id="Phobius"/>
    </source>
</evidence>
<dbReference type="RefSeq" id="WP_183835161.1">
    <property type="nucleotide sequence ID" value="NZ_BJVQ01000029.1"/>
</dbReference>